<evidence type="ECO:0000256" key="1">
    <source>
        <dbReference type="SAM" id="Phobius"/>
    </source>
</evidence>
<protein>
    <submittedName>
        <fullName evidence="3">Peptidase A24A, prepilin type IV</fullName>
    </submittedName>
</protein>
<proteinExistence type="predicted"/>
<reference evidence="3" key="1">
    <citation type="submission" date="2016-01" db="EMBL/GenBank/DDBJ databases">
        <authorList>
            <person name="Peeters C."/>
        </authorList>
    </citation>
    <scope>NUCLEOTIDE SEQUENCE</scope>
    <source>
        <strain evidence="3">LMG 29322</strain>
    </source>
</reference>
<feature type="transmembrane region" description="Helical" evidence="1">
    <location>
        <begin position="143"/>
        <end position="167"/>
    </location>
</feature>
<dbReference type="EMBL" id="FCOA02000019">
    <property type="protein sequence ID" value="SAK78903.1"/>
    <property type="molecule type" value="Genomic_DNA"/>
</dbReference>
<evidence type="ECO:0000313" key="4">
    <source>
        <dbReference type="Proteomes" id="UP000054851"/>
    </source>
</evidence>
<keyword evidence="1" id="KW-0472">Membrane</keyword>
<keyword evidence="4" id="KW-1185">Reference proteome</keyword>
<gene>
    <name evidence="3" type="ORF">AWB79_04972</name>
</gene>
<dbReference type="GO" id="GO:0016020">
    <property type="term" value="C:membrane"/>
    <property type="evidence" value="ECO:0007669"/>
    <property type="project" value="InterPro"/>
</dbReference>
<organism evidence="3 4">
    <name type="scientific">Caballeronia hypogeia</name>
    <dbReference type="NCBI Taxonomy" id="1777140"/>
    <lineage>
        <taxon>Bacteria</taxon>
        <taxon>Pseudomonadati</taxon>
        <taxon>Pseudomonadota</taxon>
        <taxon>Betaproteobacteria</taxon>
        <taxon>Burkholderiales</taxon>
        <taxon>Burkholderiaceae</taxon>
        <taxon>Caballeronia</taxon>
    </lineage>
</organism>
<name>A0A158C984_9BURK</name>
<feature type="transmembrane region" description="Helical" evidence="1">
    <location>
        <begin position="89"/>
        <end position="122"/>
    </location>
</feature>
<feature type="transmembrane region" description="Helical" evidence="1">
    <location>
        <begin position="59"/>
        <end position="77"/>
    </location>
</feature>
<dbReference type="RefSeq" id="WP_061170061.1">
    <property type="nucleotide sequence ID" value="NZ_FCOA02000019.1"/>
</dbReference>
<comment type="caution">
    <text evidence="3">The sequence shown here is derived from an EMBL/GenBank/DDBJ whole genome shotgun (WGS) entry which is preliminary data.</text>
</comment>
<evidence type="ECO:0000313" key="3">
    <source>
        <dbReference type="EMBL" id="SAK78903.1"/>
    </source>
</evidence>
<dbReference type="Proteomes" id="UP000054851">
    <property type="component" value="Unassembled WGS sequence"/>
</dbReference>
<keyword evidence="1" id="KW-1133">Transmembrane helix</keyword>
<evidence type="ECO:0000259" key="2">
    <source>
        <dbReference type="Pfam" id="PF01478"/>
    </source>
</evidence>
<feature type="domain" description="Prepilin type IV endopeptidase peptidase" evidence="2">
    <location>
        <begin position="10"/>
        <end position="113"/>
    </location>
</feature>
<dbReference type="GO" id="GO:0004190">
    <property type="term" value="F:aspartic-type endopeptidase activity"/>
    <property type="evidence" value="ECO:0007669"/>
    <property type="project" value="InterPro"/>
</dbReference>
<dbReference type="Gene3D" id="1.20.120.1220">
    <property type="match status" value="1"/>
</dbReference>
<dbReference type="OrthoDB" id="9113591at2"/>
<dbReference type="STRING" id="1777140.AWB79_04972"/>
<sequence>MQLLSLAIRLIVLCALLWLAVIDVRARRLPTKIVLAVGALFFVDALARKMPVDDVIVHLLLALGVFLVCAVLFAARMLGGGDAKLASVIFLWAGLALSLPALTLISVIGTLVSLVSLATRSMNPVQRLMPMRALAMFSGARGVPYGVALALGGGAVIVLPALLPYFANLANPATH</sequence>
<dbReference type="InterPro" id="IPR000045">
    <property type="entry name" value="Prepilin_IV_endopep_pep"/>
</dbReference>
<dbReference type="Pfam" id="PF01478">
    <property type="entry name" value="Peptidase_A24"/>
    <property type="match status" value="1"/>
</dbReference>
<dbReference type="AlphaFoldDB" id="A0A158C984"/>
<accession>A0A158C984</accession>
<keyword evidence="1" id="KW-0812">Transmembrane</keyword>